<dbReference type="Proteomes" id="UP001549921">
    <property type="component" value="Unassembled WGS sequence"/>
</dbReference>
<evidence type="ECO:0000259" key="9">
    <source>
        <dbReference type="PROSITE" id="PS50850"/>
    </source>
</evidence>
<comment type="caution">
    <text evidence="10">The sequence shown here is derived from an EMBL/GenBank/DDBJ whole genome shotgun (WGS) entry which is preliminary data.</text>
</comment>
<keyword evidence="3" id="KW-0813">Transport</keyword>
<evidence type="ECO:0000256" key="2">
    <source>
        <dbReference type="ARBA" id="ARBA00006829"/>
    </source>
</evidence>
<evidence type="ECO:0000313" key="10">
    <source>
        <dbReference type="EMBL" id="KAL0850019.1"/>
    </source>
</evidence>
<feature type="transmembrane region" description="Helical" evidence="8">
    <location>
        <begin position="319"/>
        <end position="339"/>
    </location>
</feature>
<feature type="domain" description="Major facilitator superfamily (MFS) profile" evidence="9">
    <location>
        <begin position="118"/>
        <end position="517"/>
    </location>
</feature>
<reference evidence="10 11" key="1">
    <citation type="submission" date="2024-06" db="EMBL/GenBank/DDBJ databases">
        <title>A chromosome-level genome assembly of beet webworm, Loxostege sticticalis.</title>
        <authorList>
            <person name="Zhang Y."/>
        </authorList>
    </citation>
    <scope>NUCLEOTIDE SEQUENCE [LARGE SCALE GENOMIC DNA]</scope>
    <source>
        <strain evidence="10">AQ028</strain>
        <tissue evidence="10">Male pupae</tissue>
    </source>
</reference>
<feature type="transmembrane region" description="Helical" evidence="8">
    <location>
        <begin position="280"/>
        <end position="298"/>
    </location>
</feature>
<dbReference type="PROSITE" id="PS50850">
    <property type="entry name" value="MFS"/>
    <property type="match status" value="1"/>
</dbReference>
<feature type="transmembrane region" description="Helical" evidence="8">
    <location>
        <begin position="117"/>
        <end position="136"/>
    </location>
</feature>
<dbReference type="EMBL" id="JBEDNZ010000003">
    <property type="protein sequence ID" value="KAL0850019.1"/>
    <property type="molecule type" value="Genomic_DNA"/>
</dbReference>
<dbReference type="PRINTS" id="PR01035">
    <property type="entry name" value="TCRTETA"/>
</dbReference>
<feature type="transmembrane region" description="Helical" evidence="8">
    <location>
        <begin position="416"/>
        <end position="435"/>
    </location>
</feature>
<dbReference type="InterPro" id="IPR020846">
    <property type="entry name" value="MFS_dom"/>
</dbReference>
<feature type="transmembrane region" description="Helical" evidence="8">
    <location>
        <begin position="487"/>
        <end position="513"/>
    </location>
</feature>
<evidence type="ECO:0000256" key="7">
    <source>
        <dbReference type="ARBA" id="ARBA00023136"/>
    </source>
</evidence>
<evidence type="ECO:0000256" key="4">
    <source>
        <dbReference type="ARBA" id="ARBA00022692"/>
    </source>
</evidence>
<evidence type="ECO:0000313" key="11">
    <source>
        <dbReference type="Proteomes" id="UP001549921"/>
    </source>
</evidence>
<feature type="transmembrane region" description="Helical" evidence="8">
    <location>
        <begin position="249"/>
        <end position="274"/>
    </location>
</feature>
<evidence type="ECO:0000256" key="1">
    <source>
        <dbReference type="ARBA" id="ARBA00004141"/>
    </source>
</evidence>
<feature type="transmembrane region" description="Helical" evidence="8">
    <location>
        <begin position="390"/>
        <end position="410"/>
    </location>
</feature>
<dbReference type="InterPro" id="IPR050930">
    <property type="entry name" value="MFS_Vesicular_Transporter"/>
</dbReference>
<protein>
    <recommendedName>
        <fullName evidence="9">Major facilitator superfamily (MFS) profile domain-containing protein</fullName>
    </recommendedName>
</protein>
<comment type="similarity">
    <text evidence="2">Belongs to the major facilitator superfamily. Vesicular transporter family.</text>
</comment>
<comment type="subcellular location">
    <subcellularLocation>
        <location evidence="1">Membrane</location>
        <topology evidence="1">Multi-pass membrane protein</topology>
    </subcellularLocation>
</comment>
<name>A0ABD0TKZ1_LOXSC</name>
<feature type="transmembrane region" description="Helical" evidence="8">
    <location>
        <begin position="183"/>
        <end position="205"/>
    </location>
</feature>
<accession>A0ABD0TKZ1</accession>
<feature type="transmembrane region" description="Helical" evidence="8">
    <location>
        <begin position="359"/>
        <end position="378"/>
    </location>
</feature>
<dbReference type="SUPFAM" id="SSF103473">
    <property type="entry name" value="MFS general substrate transporter"/>
    <property type="match status" value="1"/>
</dbReference>
<evidence type="ECO:0000256" key="5">
    <source>
        <dbReference type="ARBA" id="ARBA00022775"/>
    </source>
</evidence>
<keyword evidence="4 8" id="KW-0812">Transmembrane</keyword>
<feature type="transmembrane region" description="Helical" evidence="8">
    <location>
        <begin position="211"/>
        <end position="237"/>
    </location>
</feature>
<dbReference type="PANTHER" id="PTHR23506">
    <property type="entry name" value="GH10249P"/>
    <property type="match status" value="1"/>
</dbReference>
<dbReference type="PANTHER" id="PTHR23506:SF28">
    <property type="entry name" value="MFS-TYPE TRANSPORTER SLC18B1-LIKE PROTEIN"/>
    <property type="match status" value="1"/>
</dbReference>
<keyword evidence="5" id="KW-0532">Neurotransmitter transport</keyword>
<keyword evidence="6 8" id="KW-1133">Transmembrane helix</keyword>
<evidence type="ECO:0000256" key="6">
    <source>
        <dbReference type="ARBA" id="ARBA00022989"/>
    </source>
</evidence>
<dbReference type="Pfam" id="PF07690">
    <property type="entry name" value="MFS_1"/>
    <property type="match status" value="2"/>
</dbReference>
<dbReference type="GO" id="GO:0016020">
    <property type="term" value="C:membrane"/>
    <property type="evidence" value="ECO:0007669"/>
    <property type="project" value="UniProtKB-SubCell"/>
</dbReference>
<dbReference type="InterPro" id="IPR011701">
    <property type="entry name" value="MFS"/>
</dbReference>
<proteinExistence type="inferred from homology"/>
<keyword evidence="7 8" id="KW-0472">Membrane</keyword>
<evidence type="ECO:0000256" key="3">
    <source>
        <dbReference type="ARBA" id="ARBA00022448"/>
    </source>
</evidence>
<gene>
    <name evidence="10" type="ORF">ABMA28_011929</name>
</gene>
<evidence type="ECO:0000256" key="8">
    <source>
        <dbReference type="SAM" id="Phobius"/>
    </source>
</evidence>
<dbReference type="AlphaFoldDB" id="A0ABD0TKZ1"/>
<dbReference type="InterPro" id="IPR001958">
    <property type="entry name" value="Tet-R_TetA/multi-R_MdtG-like"/>
</dbReference>
<dbReference type="InterPro" id="IPR036259">
    <property type="entry name" value="MFS_trans_sf"/>
</dbReference>
<sequence>MDEDSCDEQSKLLRNRTRGECRSRSNSVDVEGRSCETIVFDCRMVKTSTQVDELAATWGGRGSVGPDSRRLRRAQSWSGIPPDDVSSEIRILRERLVRTQSRPRPGALRYLSRKQRLTLAVLALVDFMSFCSMSVMAPFFPREATAKGLTDTMCGIVFSFYAIVMFVTSPIFGKFLPLMGAKFMFISGMFIAGTCNVLFGTLALIENSTTFTWLCFLVRGLEALGASAYSTASYVFVVNAFPDSIGSVLGILETFVGLGMSVGPAIGGLLYSIGGFGLPFYTLGIIMVLTVPINFFLLNDCQEYSVGSKSASIIKLFKIPSIIITGLVIVIVSNTWAFLDPTLEPHLRQFGLSTEQIGLIFLLFSSLYGIFSPIWGWVADRVHNHWCMMVWGLFLSTAGLLLLGPCPFIPGLPRDLWLDLVALSILGISVALTLLPTFQGVLTSSIYEGGCPEALATYSAVAGLWSCCYSLGEVLGPMMGGALTQRYGFPLCATLCAAACFTMAVVTLTFFSLRESSKWEQQSADSGSHSIPYTDTTWNSGNFCRTRSAPESRIENSPLLTPCSCTTKNGYSYGTSPPRRLCLHSKRSKSGSASVGEALAYFLKFQYLTDLYVRIRKSKKKQKHTTTCTNNTLYQNYLENEKKTESSEVVNINNNVTRYRSSEDNYCAYLDNAIFGSPTVMENLNTEHLMVKRNNKGLIPVLLACDEEKKTSGEIIRHNLQKVQFFEQNQTCTTAMENIFDGCECRDGVTFVRGTVTVSSAGACEV</sequence>
<dbReference type="Gene3D" id="1.20.1250.20">
    <property type="entry name" value="MFS general substrate transporter like domains"/>
    <property type="match status" value="2"/>
</dbReference>
<organism evidence="10 11">
    <name type="scientific">Loxostege sticticalis</name>
    <name type="common">Beet webworm moth</name>
    <dbReference type="NCBI Taxonomy" id="481309"/>
    <lineage>
        <taxon>Eukaryota</taxon>
        <taxon>Metazoa</taxon>
        <taxon>Ecdysozoa</taxon>
        <taxon>Arthropoda</taxon>
        <taxon>Hexapoda</taxon>
        <taxon>Insecta</taxon>
        <taxon>Pterygota</taxon>
        <taxon>Neoptera</taxon>
        <taxon>Endopterygota</taxon>
        <taxon>Lepidoptera</taxon>
        <taxon>Glossata</taxon>
        <taxon>Ditrysia</taxon>
        <taxon>Pyraloidea</taxon>
        <taxon>Crambidae</taxon>
        <taxon>Pyraustinae</taxon>
        <taxon>Loxostege</taxon>
    </lineage>
</organism>
<feature type="transmembrane region" description="Helical" evidence="8">
    <location>
        <begin position="156"/>
        <end position="176"/>
    </location>
</feature>